<dbReference type="EnsemblProtists" id="Phyra84718">
    <property type="protein sequence ID" value="Phyra84718"/>
    <property type="gene ID" value="Phyra84718"/>
</dbReference>
<reference evidence="3" key="1">
    <citation type="journal article" date="2006" name="Science">
        <title>Phytophthora genome sequences uncover evolutionary origins and mechanisms of pathogenesis.</title>
        <authorList>
            <person name="Tyler B.M."/>
            <person name="Tripathy S."/>
            <person name="Zhang X."/>
            <person name="Dehal P."/>
            <person name="Jiang R.H."/>
            <person name="Aerts A."/>
            <person name="Arredondo F.D."/>
            <person name="Baxter L."/>
            <person name="Bensasson D."/>
            <person name="Beynon J.L."/>
            <person name="Chapman J."/>
            <person name="Damasceno C.M."/>
            <person name="Dorrance A.E."/>
            <person name="Dou D."/>
            <person name="Dickerman A.W."/>
            <person name="Dubchak I.L."/>
            <person name="Garbelotto M."/>
            <person name="Gijzen M."/>
            <person name="Gordon S.G."/>
            <person name="Govers F."/>
            <person name="Grunwald N.J."/>
            <person name="Huang W."/>
            <person name="Ivors K.L."/>
            <person name="Jones R.W."/>
            <person name="Kamoun S."/>
            <person name="Krampis K."/>
            <person name="Lamour K.H."/>
            <person name="Lee M.K."/>
            <person name="McDonald W.H."/>
            <person name="Medina M."/>
            <person name="Meijer H.J."/>
            <person name="Nordberg E.K."/>
            <person name="Maclean D.J."/>
            <person name="Ospina-Giraldo M.D."/>
            <person name="Morris P.F."/>
            <person name="Phuntumart V."/>
            <person name="Putnam N.H."/>
            <person name="Rash S."/>
            <person name="Rose J.K."/>
            <person name="Sakihama Y."/>
            <person name="Salamov A.A."/>
            <person name="Savidor A."/>
            <person name="Scheuring C.F."/>
            <person name="Smith B.M."/>
            <person name="Sobral B.W."/>
            <person name="Terry A."/>
            <person name="Torto-Alalibo T.A."/>
            <person name="Win J."/>
            <person name="Xu Z."/>
            <person name="Zhang H."/>
            <person name="Grigoriev I.V."/>
            <person name="Rokhsar D.S."/>
            <person name="Boore J.L."/>
        </authorList>
    </citation>
    <scope>NUCLEOTIDE SEQUENCE [LARGE SCALE GENOMIC DNA]</scope>
    <source>
        <strain evidence="3">Pr102</strain>
    </source>
</reference>
<organism evidence="2 3">
    <name type="scientific">Phytophthora ramorum</name>
    <name type="common">Sudden oak death agent</name>
    <dbReference type="NCBI Taxonomy" id="164328"/>
    <lineage>
        <taxon>Eukaryota</taxon>
        <taxon>Sar</taxon>
        <taxon>Stramenopiles</taxon>
        <taxon>Oomycota</taxon>
        <taxon>Peronosporomycetes</taxon>
        <taxon>Peronosporales</taxon>
        <taxon>Peronosporaceae</taxon>
        <taxon>Phytophthora</taxon>
    </lineage>
</organism>
<feature type="compositionally biased region" description="Basic and acidic residues" evidence="1">
    <location>
        <begin position="114"/>
        <end position="147"/>
    </location>
</feature>
<feature type="compositionally biased region" description="Acidic residues" evidence="1">
    <location>
        <begin position="1"/>
        <end position="16"/>
    </location>
</feature>
<dbReference type="InParanoid" id="H3H2S7"/>
<feature type="region of interest" description="Disordered" evidence="1">
    <location>
        <begin position="1"/>
        <end position="160"/>
    </location>
</feature>
<reference evidence="2" key="2">
    <citation type="submission" date="2015-06" db="UniProtKB">
        <authorList>
            <consortium name="EnsemblProtists"/>
        </authorList>
    </citation>
    <scope>IDENTIFICATION</scope>
    <source>
        <strain evidence="2">Pr102</strain>
    </source>
</reference>
<feature type="compositionally biased region" description="Basic and acidic residues" evidence="1">
    <location>
        <begin position="85"/>
        <end position="98"/>
    </location>
</feature>
<dbReference type="Proteomes" id="UP000005238">
    <property type="component" value="Unassembled WGS sequence"/>
</dbReference>
<feature type="compositionally biased region" description="Polar residues" evidence="1">
    <location>
        <begin position="17"/>
        <end position="38"/>
    </location>
</feature>
<feature type="compositionally biased region" description="Polar residues" evidence="1">
    <location>
        <begin position="66"/>
        <end position="76"/>
    </location>
</feature>
<dbReference type="HOGENOM" id="CLU_1655651_0_0_1"/>
<evidence type="ECO:0000256" key="1">
    <source>
        <dbReference type="SAM" id="MobiDB-lite"/>
    </source>
</evidence>
<dbReference type="VEuPathDB" id="FungiDB:KRP23_5110"/>
<dbReference type="eggNOG" id="ENOG502SXDR">
    <property type="taxonomic scope" value="Eukaryota"/>
</dbReference>
<dbReference type="VEuPathDB" id="FungiDB:KRP22_5023"/>
<keyword evidence="3" id="KW-1185">Reference proteome</keyword>
<name>H3H2S7_PHYRM</name>
<accession>H3H2S7</accession>
<protein>
    <submittedName>
        <fullName evidence="2">Uncharacterized protein</fullName>
    </submittedName>
</protein>
<evidence type="ECO:0000313" key="2">
    <source>
        <dbReference type="EnsemblProtists" id="Phyra84718"/>
    </source>
</evidence>
<dbReference type="EMBL" id="DS566119">
    <property type="status" value="NOT_ANNOTATED_CDS"/>
    <property type="molecule type" value="Genomic_DNA"/>
</dbReference>
<dbReference type="AlphaFoldDB" id="H3H2S7"/>
<sequence>MDDLTQYEQGEPDDSQDTSSFNVGTVMTSQGNFDTTIGTDVWSEGEEENAPESTESFSPSMRGDVESSTTGATYASNKRARTRKRMEQIQKEMKEVEARPSSAGGDMMQILVFMHEEADRRSETEDRRSREDRGARLVAERQERMRESLFAATKPRLLQP</sequence>
<evidence type="ECO:0000313" key="3">
    <source>
        <dbReference type="Proteomes" id="UP000005238"/>
    </source>
</evidence>
<proteinExistence type="predicted"/>